<dbReference type="KEGG" id="sdd:D9753_35260"/>
<sequence>MSRYPARSRAPGPLEWPAARPATRWSSAAGRVIGLGSGGGGRIVAADPPERVARAAGQGGGALLGPGRALSRA</sequence>
<dbReference type="EMBL" id="CP033073">
    <property type="protein sequence ID" value="AYN43267.1"/>
    <property type="molecule type" value="Genomic_DNA"/>
</dbReference>
<proteinExistence type="predicted"/>
<dbReference type="AlphaFoldDB" id="A0A3G2JRE1"/>
<evidence type="ECO:0000313" key="1">
    <source>
        <dbReference type="EMBL" id="AYN43267.1"/>
    </source>
</evidence>
<evidence type="ECO:0000313" key="2">
    <source>
        <dbReference type="Proteomes" id="UP000268329"/>
    </source>
</evidence>
<protein>
    <submittedName>
        <fullName evidence="1">Uncharacterized protein</fullName>
    </submittedName>
</protein>
<reference evidence="1 2" key="1">
    <citation type="submission" date="2018-10" db="EMBL/GenBank/DDBJ databases">
        <title>The genome of Streptomyces dangxiongensis Z022.</title>
        <authorList>
            <person name="Zhang B."/>
        </authorList>
    </citation>
    <scope>NUCLEOTIDE SEQUENCE [LARGE SCALE GENOMIC DNA]</scope>
    <source>
        <strain evidence="1 2">Z022</strain>
    </source>
</reference>
<dbReference type="Proteomes" id="UP000268329">
    <property type="component" value="Chromosome"/>
</dbReference>
<name>A0A3G2JRE1_9ACTN</name>
<organism evidence="1 2">
    <name type="scientific">Streptomyces dangxiongensis</name>
    <dbReference type="NCBI Taxonomy" id="1442032"/>
    <lineage>
        <taxon>Bacteria</taxon>
        <taxon>Bacillati</taxon>
        <taxon>Actinomycetota</taxon>
        <taxon>Actinomycetes</taxon>
        <taxon>Kitasatosporales</taxon>
        <taxon>Streptomycetaceae</taxon>
        <taxon>Streptomyces</taxon>
    </lineage>
</organism>
<gene>
    <name evidence="1" type="ORF">D9753_35260</name>
</gene>
<keyword evidence="2" id="KW-1185">Reference proteome</keyword>
<accession>A0A3G2JRE1</accession>